<dbReference type="RefSeq" id="XP_018653225.1">
    <property type="nucleotide sequence ID" value="XM_018798267.1"/>
</dbReference>
<protein>
    <submittedName>
        <fullName evidence="2">Putative normocyte-binding protein 1</fullName>
    </submittedName>
</protein>
<evidence type="ECO:0000313" key="1">
    <source>
        <dbReference type="Proteomes" id="UP000008854"/>
    </source>
</evidence>
<accession>G4VMC1</accession>
<dbReference type="AlphaFoldDB" id="G4VMC1"/>
<name>G4VMC1_SCHMA</name>
<dbReference type="InParanoid" id="G4VMC1"/>
<keyword evidence="1" id="KW-1185">Reference proteome</keyword>
<dbReference type="KEGG" id="smm:Smp_169860"/>
<dbReference type="GeneID" id="8355412"/>
<dbReference type="CTD" id="8355412"/>
<reference evidence="2" key="2">
    <citation type="submission" date="2018-12" db="UniProtKB">
        <authorList>
            <consortium name="WormBaseParasite"/>
        </authorList>
    </citation>
    <scope>IDENTIFICATION</scope>
    <source>
        <strain evidence="2">Puerto Rican</strain>
    </source>
</reference>
<proteinExistence type="predicted"/>
<dbReference type="WBParaSite" id="Smp_169860.1">
    <property type="protein sequence ID" value="Smp_169860.1"/>
    <property type="gene ID" value="Smp_169860"/>
</dbReference>
<dbReference type="HOGENOM" id="CLU_495517_0_0_1"/>
<reference evidence="1" key="1">
    <citation type="journal article" date="2012" name="PLoS Negl. Trop. Dis.">
        <title>A systematically improved high quality genome and transcriptome of the human blood fluke Schistosoma mansoni.</title>
        <authorList>
            <person name="Protasio A.V."/>
            <person name="Tsai I.J."/>
            <person name="Babbage A."/>
            <person name="Nichol S."/>
            <person name="Hunt M."/>
            <person name="Aslett M.A."/>
            <person name="De Silva N."/>
            <person name="Velarde G.S."/>
            <person name="Anderson T.J."/>
            <person name="Clark R.C."/>
            <person name="Davidson C."/>
            <person name="Dillon G.P."/>
            <person name="Holroyd N.E."/>
            <person name="LoVerde P.T."/>
            <person name="Lloyd C."/>
            <person name="McQuillan J."/>
            <person name="Oliveira G."/>
            <person name="Otto T.D."/>
            <person name="Parker-Manuel S.J."/>
            <person name="Quail M.A."/>
            <person name="Wilson R.A."/>
            <person name="Zerlotini A."/>
            <person name="Dunne D.W."/>
            <person name="Berriman M."/>
        </authorList>
    </citation>
    <scope>NUCLEOTIDE SEQUENCE [LARGE SCALE GENOMIC DNA]</scope>
    <source>
        <strain evidence="1">Puerto Rican</strain>
    </source>
</reference>
<organism evidence="1 2">
    <name type="scientific">Schistosoma mansoni</name>
    <name type="common">Blood fluke</name>
    <dbReference type="NCBI Taxonomy" id="6183"/>
    <lineage>
        <taxon>Eukaryota</taxon>
        <taxon>Metazoa</taxon>
        <taxon>Spiralia</taxon>
        <taxon>Lophotrochozoa</taxon>
        <taxon>Platyhelminthes</taxon>
        <taxon>Trematoda</taxon>
        <taxon>Digenea</taxon>
        <taxon>Strigeidida</taxon>
        <taxon>Schistosomatoidea</taxon>
        <taxon>Schistosomatidae</taxon>
        <taxon>Schistosoma</taxon>
    </lineage>
</organism>
<dbReference type="OrthoDB" id="6254625at2759"/>
<dbReference type="STRING" id="6183.G4VMC1"/>
<evidence type="ECO:0000313" key="2">
    <source>
        <dbReference type="WBParaSite" id="Smp_169860.1"/>
    </source>
</evidence>
<dbReference type="Proteomes" id="UP000008854">
    <property type="component" value="Unassembled WGS sequence"/>
</dbReference>
<sequence length="550" mass="63727">MGSGSSILSPGINIHGKITKRLFENSKSKPHQSYKSSKQFTCNPEDNINDINDGKSVHSIDQTITNYKVESFYYDEDYLDKIEDDDNEEDIINNKTQSFKLEQNKLKVDNTVEGEEPYNTLNNNDNLYEHKEETDHNPFLQPDKQCYESLKDNISENSIRTILNDLNTSCTIEYLKSLEYPKLLQNDLSLSITSMNSLCTQSISNNNEQRNDKQKFQTQPNTTYIGNSVDCLTSSMDKSEIDSILVIQSSNINNKQLQSNFTPLIDNVQSYINPLKHNMHVQCNMNGEHLDELRYQVNVVDDLDKSFNTRLDGSKWETIKNKNQHDDVMILSKQIPIVSMNSCQMMDCTKPNTTSCSEIDHDNEEYLSLNDYQFDQIYHERFQLKSNYDPFDLDEEYNKPDSISHRNLMDISLPNNNEYEIQSVTHELNSQSEEPISIDIRKEGYIYTPIVIEKIDSSTMNTIETIHSVQTVKKCIKTTESYLTEQVLMRKDTDEIEMNEDNNVLDNYKKSILVNNEHSNQSTITKIINECTVEFHRPIYVQVVNSLHND</sequence>